<evidence type="ECO:0000313" key="3">
    <source>
        <dbReference type="EMBL" id="QNA45608.1"/>
    </source>
</evidence>
<feature type="domain" description="YCII-related" evidence="2">
    <location>
        <begin position="29"/>
        <end position="114"/>
    </location>
</feature>
<sequence>MKEYLLLFRNVSGNNDYITTAQDMTEDMPAWQVWIGNIAKQGKLIATQPIAYNGTIVSNEGISNGPDKGGNNILVTGYLLCKAESDEEVQAWSKNCPMLKYPYGTVEIRSLIPFPTN</sequence>
<keyword evidence="4" id="KW-1185">Reference proteome</keyword>
<evidence type="ECO:0000313" key="4">
    <source>
        <dbReference type="Proteomes" id="UP000515344"/>
    </source>
</evidence>
<dbReference type="Gene3D" id="3.30.70.1060">
    <property type="entry name" value="Dimeric alpha+beta barrel"/>
    <property type="match status" value="1"/>
</dbReference>
<dbReference type="SUPFAM" id="SSF54909">
    <property type="entry name" value="Dimeric alpha+beta barrel"/>
    <property type="match status" value="1"/>
</dbReference>
<accession>A0A7G5XJF5</accession>
<dbReference type="Pfam" id="PF03795">
    <property type="entry name" value="YCII"/>
    <property type="match status" value="1"/>
</dbReference>
<name>A0A7G5XJF5_9BACT</name>
<proteinExistence type="inferred from homology"/>
<dbReference type="KEGG" id="lacs:H4075_05245"/>
<evidence type="ECO:0000259" key="2">
    <source>
        <dbReference type="Pfam" id="PF03795"/>
    </source>
</evidence>
<reference evidence="4" key="1">
    <citation type="submission" date="2020-08" db="EMBL/GenBank/DDBJ databases">
        <title>Lacibacter sp. S13-6-6 genome sequencing.</title>
        <authorList>
            <person name="Jin L."/>
        </authorList>
    </citation>
    <scope>NUCLEOTIDE SEQUENCE [LARGE SCALE GENOMIC DNA]</scope>
    <source>
        <strain evidence="4">S13-6-6</strain>
    </source>
</reference>
<gene>
    <name evidence="3" type="ORF">H4075_05245</name>
</gene>
<dbReference type="Proteomes" id="UP000515344">
    <property type="component" value="Chromosome"/>
</dbReference>
<dbReference type="InterPro" id="IPR005545">
    <property type="entry name" value="YCII"/>
</dbReference>
<dbReference type="RefSeq" id="WP_182804814.1">
    <property type="nucleotide sequence ID" value="NZ_CP060007.1"/>
</dbReference>
<protein>
    <recommendedName>
        <fullName evidence="2">YCII-related domain-containing protein</fullName>
    </recommendedName>
</protein>
<evidence type="ECO:0000256" key="1">
    <source>
        <dbReference type="ARBA" id="ARBA00007689"/>
    </source>
</evidence>
<organism evidence="3 4">
    <name type="scientific">Lacibacter sediminis</name>
    <dbReference type="NCBI Taxonomy" id="2760713"/>
    <lineage>
        <taxon>Bacteria</taxon>
        <taxon>Pseudomonadati</taxon>
        <taxon>Bacteroidota</taxon>
        <taxon>Chitinophagia</taxon>
        <taxon>Chitinophagales</taxon>
        <taxon>Chitinophagaceae</taxon>
        <taxon>Lacibacter</taxon>
    </lineage>
</organism>
<dbReference type="InterPro" id="IPR011008">
    <property type="entry name" value="Dimeric_a/b-barrel"/>
</dbReference>
<comment type="similarity">
    <text evidence="1">Belongs to the YciI family.</text>
</comment>
<dbReference type="AlphaFoldDB" id="A0A7G5XJF5"/>
<dbReference type="EMBL" id="CP060007">
    <property type="protein sequence ID" value="QNA45608.1"/>
    <property type="molecule type" value="Genomic_DNA"/>
</dbReference>